<evidence type="ECO:0000256" key="7">
    <source>
        <dbReference type="ARBA" id="ARBA00022741"/>
    </source>
</evidence>
<dbReference type="Gene3D" id="3.20.20.70">
    <property type="entry name" value="Aldolase class I"/>
    <property type="match status" value="1"/>
</dbReference>
<evidence type="ECO:0000256" key="6">
    <source>
        <dbReference type="ARBA" id="ARBA00022723"/>
    </source>
</evidence>
<dbReference type="AlphaFoldDB" id="A0A316YFI5"/>
<evidence type="ECO:0000256" key="1">
    <source>
        <dbReference type="ARBA" id="ARBA00001966"/>
    </source>
</evidence>
<name>A0A316YFI5_9BASI</name>
<evidence type="ECO:0000256" key="8">
    <source>
        <dbReference type="ARBA" id="ARBA00023004"/>
    </source>
</evidence>
<dbReference type="SFLD" id="SFLDS00029">
    <property type="entry name" value="Radical_SAM"/>
    <property type="match status" value="1"/>
</dbReference>
<keyword evidence="9" id="KW-0411">Iron-sulfur</keyword>
<dbReference type="InterPro" id="IPR010505">
    <property type="entry name" value="MoaA_twitch"/>
</dbReference>
<keyword evidence="5" id="KW-0949">S-adenosyl-L-methionine</keyword>
<dbReference type="Proteomes" id="UP000245768">
    <property type="component" value="Unassembled WGS sequence"/>
</dbReference>
<dbReference type="SMART" id="SM00729">
    <property type="entry name" value="Elp3"/>
    <property type="match status" value="1"/>
</dbReference>
<keyword evidence="8" id="KW-0408">Iron</keyword>
<dbReference type="InterPro" id="IPR000385">
    <property type="entry name" value="MoaA_NifB_PqqE_Fe-S-bd_CS"/>
</dbReference>
<dbReference type="GO" id="GO:0046872">
    <property type="term" value="F:metal ion binding"/>
    <property type="evidence" value="ECO:0007669"/>
    <property type="project" value="UniProtKB-KW"/>
</dbReference>
<dbReference type="OrthoDB" id="429626at2759"/>
<comment type="catalytic activity">
    <reaction evidence="13">
        <text>GTP + AH2 + S-adenosyl-L-methionine = (8S)-3',8-cyclo-7,8-dihydroguanosine 5'-triphosphate + 5'-deoxyadenosine + L-methionine + A + H(+)</text>
        <dbReference type="Rhea" id="RHEA:49576"/>
        <dbReference type="ChEBI" id="CHEBI:13193"/>
        <dbReference type="ChEBI" id="CHEBI:15378"/>
        <dbReference type="ChEBI" id="CHEBI:17319"/>
        <dbReference type="ChEBI" id="CHEBI:17499"/>
        <dbReference type="ChEBI" id="CHEBI:37565"/>
        <dbReference type="ChEBI" id="CHEBI:57844"/>
        <dbReference type="ChEBI" id="CHEBI:59789"/>
        <dbReference type="ChEBI" id="CHEBI:131766"/>
        <dbReference type="EC" id="4.1.99.22"/>
    </reaction>
</comment>
<feature type="domain" description="Radical SAM core" evidence="14">
    <location>
        <begin position="23"/>
        <end position="250"/>
    </location>
</feature>
<dbReference type="CDD" id="cd21117">
    <property type="entry name" value="Twitch_MoaA"/>
    <property type="match status" value="1"/>
</dbReference>
<dbReference type="GeneID" id="37040907"/>
<dbReference type="InterPro" id="IPR013785">
    <property type="entry name" value="Aldolase_TIM"/>
</dbReference>
<evidence type="ECO:0000259" key="14">
    <source>
        <dbReference type="PROSITE" id="PS51918"/>
    </source>
</evidence>
<evidence type="ECO:0000256" key="9">
    <source>
        <dbReference type="ARBA" id="ARBA00023014"/>
    </source>
</evidence>
<dbReference type="InterPro" id="IPR058240">
    <property type="entry name" value="rSAM_sf"/>
</dbReference>
<dbReference type="InterPro" id="IPR050105">
    <property type="entry name" value="MoCo_biosynth_MoaA/MoaC"/>
</dbReference>
<dbReference type="PROSITE" id="PS51918">
    <property type="entry name" value="RADICAL_SAM"/>
    <property type="match status" value="1"/>
</dbReference>
<dbReference type="SFLD" id="SFLDG01386">
    <property type="entry name" value="main_SPASM_domain-containing"/>
    <property type="match status" value="1"/>
</dbReference>
<reference evidence="15 16" key="1">
    <citation type="journal article" date="2018" name="Mol. Biol. Evol.">
        <title>Broad Genomic Sampling Reveals a Smut Pathogenic Ancestry of the Fungal Clade Ustilaginomycotina.</title>
        <authorList>
            <person name="Kijpornyongpan T."/>
            <person name="Mondo S.J."/>
            <person name="Barry K."/>
            <person name="Sandor L."/>
            <person name="Lee J."/>
            <person name="Lipzen A."/>
            <person name="Pangilinan J."/>
            <person name="LaButti K."/>
            <person name="Hainaut M."/>
            <person name="Henrissat B."/>
            <person name="Grigoriev I.V."/>
            <person name="Spatafora J.W."/>
            <person name="Aime M.C."/>
        </authorList>
    </citation>
    <scope>NUCLEOTIDE SEQUENCE [LARGE SCALE GENOMIC DNA]</scope>
    <source>
        <strain evidence="15 16">MCA 4198</strain>
    </source>
</reference>
<organism evidence="15 16">
    <name type="scientific">Acaromyces ingoldii</name>
    <dbReference type="NCBI Taxonomy" id="215250"/>
    <lineage>
        <taxon>Eukaryota</taxon>
        <taxon>Fungi</taxon>
        <taxon>Dikarya</taxon>
        <taxon>Basidiomycota</taxon>
        <taxon>Ustilaginomycotina</taxon>
        <taxon>Exobasidiomycetes</taxon>
        <taxon>Exobasidiales</taxon>
        <taxon>Cryptobasidiaceae</taxon>
        <taxon>Acaromyces</taxon>
    </lineage>
</organism>
<dbReference type="InterPro" id="IPR013483">
    <property type="entry name" value="MoaA"/>
</dbReference>
<dbReference type="GO" id="GO:0061798">
    <property type="term" value="F:GTP 3',8'-cyclase activity"/>
    <property type="evidence" value="ECO:0007669"/>
    <property type="project" value="UniProtKB-EC"/>
</dbReference>
<sequence length="354" mass="39580">MALRAKAKERIDKAPPHSFLIDAFNRRHTYLRLSLTEKCNLRCRYCMPAEGVPVSPSDALLTSEELLRVARLFVREGVTKIRLTGGEPTLRKDLVEIVRGLGQLRAEGLLQLGITTNGLALQRSIDELVDLGLTHYNFSLDTLNPYSFELMTRRPAAGLDKVLNSIARVASFSQTVVKINVVVMRGFNDQEDLKDILNWAKDLPIIVRFIEYMPFDGNKWSRNALVPYRTLLERIEQWFGPAQRLCDGPNDTTKHYKIAGARGSFGFITSMSEHFCGSCNRLRITADGNVKNCLFDGEGELSLKAALRSPASHDDHLKEIIGRAVGRKHARHGGVGSLEDLAKNINRPMVRIGG</sequence>
<proteinExistence type="predicted"/>
<dbReference type="GO" id="GO:0005525">
    <property type="term" value="F:GTP binding"/>
    <property type="evidence" value="ECO:0007669"/>
    <property type="project" value="UniProtKB-KW"/>
</dbReference>
<comment type="cofactor">
    <cofactor evidence="1">
        <name>[4Fe-4S] cluster</name>
        <dbReference type="ChEBI" id="CHEBI:49883"/>
    </cofactor>
</comment>
<dbReference type="PANTHER" id="PTHR22960">
    <property type="entry name" value="MOLYBDOPTERIN COFACTOR SYNTHESIS PROTEIN A"/>
    <property type="match status" value="1"/>
</dbReference>
<keyword evidence="7" id="KW-0547">Nucleotide-binding</keyword>
<dbReference type="SFLD" id="SFLDG01383">
    <property type="entry name" value="cyclic_pyranopterin_phosphate"/>
    <property type="match status" value="1"/>
</dbReference>
<evidence type="ECO:0000256" key="4">
    <source>
        <dbReference type="ARBA" id="ARBA00022485"/>
    </source>
</evidence>
<keyword evidence="16" id="KW-1185">Reference proteome</keyword>
<dbReference type="GO" id="GO:0061799">
    <property type="term" value="F:cyclic pyranopterin monophosphate synthase activity"/>
    <property type="evidence" value="ECO:0007669"/>
    <property type="project" value="TreeGrafter"/>
</dbReference>
<dbReference type="Pfam" id="PF06463">
    <property type="entry name" value="Mob_synth_C"/>
    <property type="match status" value="1"/>
</dbReference>
<dbReference type="Pfam" id="PF04055">
    <property type="entry name" value="Radical_SAM"/>
    <property type="match status" value="1"/>
</dbReference>
<evidence type="ECO:0000313" key="16">
    <source>
        <dbReference type="Proteomes" id="UP000245768"/>
    </source>
</evidence>
<dbReference type="InParanoid" id="A0A316YFI5"/>
<dbReference type="GO" id="GO:0006777">
    <property type="term" value="P:Mo-molybdopterin cofactor biosynthetic process"/>
    <property type="evidence" value="ECO:0007669"/>
    <property type="project" value="UniProtKB-KW"/>
</dbReference>
<evidence type="ECO:0000256" key="12">
    <source>
        <dbReference type="ARBA" id="ARBA00023239"/>
    </source>
</evidence>
<evidence type="ECO:0000256" key="2">
    <source>
        <dbReference type="ARBA" id="ARBA00005046"/>
    </source>
</evidence>
<evidence type="ECO:0000256" key="10">
    <source>
        <dbReference type="ARBA" id="ARBA00023134"/>
    </source>
</evidence>
<keyword evidence="4" id="KW-0004">4Fe-4S</keyword>
<keyword evidence="11" id="KW-0501">Molybdenum cofactor biosynthesis</keyword>
<dbReference type="InterPro" id="IPR006638">
    <property type="entry name" value="Elp3/MiaA/NifB-like_rSAM"/>
</dbReference>
<evidence type="ECO:0000313" key="15">
    <source>
        <dbReference type="EMBL" id="PWN87378.1"/>
    </source>
</evidence>
<gene>
    <name evidence="15" type="ORF">FA10DRAFT_234624</name>
</gene>
<evidence type="ECO:0000256" key="13">
    <source>
        <dbReference type="ARBA" id="ARBA00048697"/>
    </source>
</evidence>
<dbReference type="RefSeq" id="XP_025374576.1">
    <property type="nucleotide sequence ID" value="XM_025518991.1"/>
</dbReference>
<dbReference type="NCBIfam" id="TIGR02666">
    <property type="entry name" value="moaA"/>
    <property type="match status" value="1"/>
</dbReference>
<dbReference type="PROSITE" id="PS01305">
    <property type="entry name" value="MOAA_NIFB_PQQE"/>
    <property type="match status" value="1"/>
</dbReference>
<dbReference type="InterPro" id="IPR007197">
    <property type="entry name" value="rSAM"/>
</dbReference>
<dbReference type="STRING" id="215250.A0A316YFI5"/>
<keyword evidence="6" id="KW-0479">Metal-binding</keyword>
<evidence type="ECO:0000256" key="11">
    <source>
        <dbReference type="ARBA" id="ARBA00023150"/>
    </source>
</evidence>
<evidence type="ECO:0000256" key="3">
    <source>
        <dbReference type="ARBA" id="ARBA00012167"/>
    </source>
</evidence>
<dbReference type="SUPFAM" id="SSF102114">
    <property type="entry name" value="Radical SAM enzymes"/>
    <property type="match status" value="1"/>
</dbReference>
<dbReference type="PANTHER" id="PTHR22960:SF0">
    <property type="entry name" value="MOLYBDENUM COFACTOR BIOSYNTHESIS PROTEIN 1"/>
    <property type="match status" value="1"/>
</dbReference>
<comment type="pathway">
    <text evidence="2">Cofactor biosynthesis; molybdopterin biosynthesis.</text>
</comment>
<accession>A0A316YFI5</accession>
<dbReference type="SFLD" id="SFLDG01067">
    <property type="entry name" value="SPASM/twitch_domain_containing"/>
    <property type="match status" value="1"/>
</dbReference>
<protein>
    <recommendedName>
        <fullName evidence="3">GTP 3',8-cyclase</fullName>
        <ecNumber evidence="3">4.1.99.22</ecNumber>
    </recommendedName>
</protein>
<keyword evidence="10" id="KW-0342">GTP-binding</keyword>
<dbReference type="GO" id="GO:0051539">
    <property type="term" value="F:4 iron, 4 sulfur cluster binding"/>
    <property type="evidence" value="ECO:0007669"/>
    <property type="project" value="UniProtKB-KW"/>
</dbReference>
<dbReference type="CDD" id="cd01335">
    <property type="entry name" value="Radical_SAM"/>
    <property type="match status" value="1"/>
</dbReference>
<evidence type="ECO:0000256" key="5">
    <source>
        <dbReference type="ARBA" id="ARBA00022691"/>
    </source>
</evidence>
<dbReference type="EMBL" id="KZ819640">
    <property type="protein sequence ID" value="PWN87378.1"/>
    <property type="molecule type" value="Genomic_DNA"/>
</dbReference>
<keyword evidence="12" id="KW-0456">Lyase</keyword>
<dbReference type="InterPro" id="IPR040064">
    <property type="entry name" value="MoaA-like"/>
</dbReference>
<dbReference type="EC" id="4.1.99.22" evidence="3"/>
<dbReference type="UniPathway" id="UPA00344"/>